<dbReference type="GO" id="GO:0005737">
    <property type="term" value="C:cytoplasm"/>
    <property type="evidence" value="ECO:0007669"/>
    <property type="project" value="UniProtKB-SubCell"/>
</dbReference>
<organism evidence="14">
    <name type="scientific">marine metagenome</name>
    <dbReference type="NCBI Taxonomy" id="408172"/>
    <lineage>
        <taxon>unclassified sequences</taxon>
        <taxon>metagenomes</taxon>
        <taxon>ecological metagenomes</taxon>
    </lineage>
</organism>
<evidence type="ECO:0000256" key="9">
    <source>
        <dbReference type="ARBA" id="ARBA00022763"/>
    </source>
</evidence>
<dbReference type="PANTHER" id="PTHR32294">
    <property type="entry name" value="DNA POLYMERASE III SUBUNIT ALPHA"/>
    <property type="match status" value="1"/>
</dbReference>
<dbReference type="EC" id="2.7.7.7" evidence="3"/>
<dbReference type="SUPFAM" id="SSF89550">
    <property type="entry name" value="PHP domain-like"/>
    <property type="match status" value="1"/>
</dbReference>
<dbReference type="InterPro" id="IPR004805">
    <property type="entry name" value="DnaE2/DnaE/PolC"/>
</dbReference>
<evidence type="ECO:0000313" key="14">
    <source>
        <dbReference type="EMBL" id="SVA01317.1"/>
    </source>
</evidence>
<evidence type="ECO:0000256" key="1">
    <source>
        <dbReference type="ARBA" id="ARBA00004496"/>
    </source>
</evidence>
<dbReference type="GO" id="GO:0006281">
    <property type="term" value="P:DNA repair"/>
    <property type="evidence" value="ECO:0007669"/>
    <property type="project" value="UniProtKB-KW"/>
</dbReference>
<dbReference type="InterPro" id="IPR004365">
    <property type="entry name" value="NA-bd_OB_tRNA"/>
</dbReference>
<dbReference type="Pfam" id="PF07733">
    <property type="entry name" value="DNA_pol3_alpha"/>
    <property type="match status" value="1"/>
</dbReference>
<dbReference type="GO" id="GO:0008408">
    <property type="term" value="F:3'-5' exonuclease activity"/>
    <property type="evidence" value="ECO:0007669"/>
    <property type="project" value="InterPro"/>
</dbReference>
<dbReference type="InterPro" id="IPR040982">
    <property type="entry name" value="DNA_pol3_finger"/>
</dbReference>
<dbReference type="Pfam" id="PF02811">
    <property type="entry name" value="PHP"/>
    <property type="match status" value="1"/>
</dbReference>
<dbReference type="InterPro" id="IPR004013">
    <property type="entry name" value="PHP_dom"/>
</dbReference>
<dbReference type="EMBL" id="UINC01002891">
    <property type="protein sequence ID" value="SVA01317.1"/>
    <property type="molecule type" value="Genomic_DNA"/>
</dbReference>
<comment type="subcellular location">
    <subcellularLocation>
        <location evidence="1">Cytoplasm</location>
    </subcellularLocation>
</comment>
<dbReference type="SMART" id="SM00481">
    <property type="entry name" value="POLIIIAc"/>
    <property type="match status" value="1"/>
</dbReference>
<dbReference type="GO" id="GO:0003676">
    <property type="term" value="F:nucleic acid binding"/>
    <property type="evidence" value="ECO:0007669"/>
    <property type="project" value="InterPro"/>
</dbReference>
<dbReference type="InterPro" id="IPR011708">
    <property type="entry name" value="DNA_pol3_alpha_NTPase_dom"/>
</dbReference>
<dbReference type="InterPro" id="IPR023073">
    <property type="entry name" value="DnaE2"/>
</dbReference>
<gene>
    <name evidence="14" type="ORF">METZ01_LOCUS54171</name>
</gene>
<evidence type="ECO:0000256" key="5">
    <source>
        <dbReference type="ARBA" id="ARBA00022490"/>
    </source>
</evidence>
<keyword evidence="9" id="KW-0227">DNA damage</keyword>
<evidence type="ECO:0000256" key="11">
    <source>
        <dbReference type="ARBA" id="ARBA00023204"/>
    </source>
</evidence>
<dbReference type="Pfam" id="PF14579">
    <property type="entry name" value="HHH_6"/>
    <property type="match status" value="1"/>
</dbReference>
<keyword evidence="6" id="KW-0808">Transferase</keyword>
<evidence type="ECO:0000256" key="6">
    <source>
        <dbReference type="ARBA" id="ARBA00022679"/>
    </source>
</evidence>
<sequence>MELHTASAFSFLDGASTPEALVERAAALGYSALALLDRDGVYGVPRFHKAAMTAGIRPIIGCELTIRTDRVNGSQSNKKRLTPLLRRLPVLVESKKGYRHLCQLVTRMKLRSPKGKGSLTLDDFEGSTEGLVALAGQSIFTSYQTDVDEIFNRLRGLFGRSNVYVEVQRHLLRDEEFQNRLLIDLASAYRAPVIATNGVRFATVGDRLLHDVLTCVRYKTTLDRAGRRLTRNSERYLKSPDAMERLFRDLPGALRSTEELASRLQYSMNDLEYRFPVYPVPDGDCMGSFLRKVTEIGARERYRPYHERARQQIARELALIEKLDLAGYFLIVWDLVNFCRRHDILVQGRGSAANSAVCYSLGITAVDPVGMDLLFERFLSEEREEWPDIDLDLPSGDRREQVIQYVYERYGQVGAAMTANVITYRGRSAMREVGKVLGINADRINRLAKTMGKFEWTDSPGALTSYLNDAKSVNRDLRVRKCVELWQQIQHLPRHLGQHSGGMVLCRGRLDEVVPLEPASMPGRVVIQWDKDDCADMGIIKVDLLGLGMMAVLQDAIGMVNKSTLKDEGQEVIPRKRPVLDLGHLPQDDPDVYQMLQKADTIGVFQVESRAQMATLPRLRPACFYDLVVEVALIRPGPIVGKMVHPYLKRRSGQAPVVYAHPSLEPILRRTLGVPLFQEQLLRIAMVAAGFSGGEAEELRRAFGFKRSNQKMEQIENRLRVGMARQGITDKAADEIVRSITSFAMYGFPESHAASFALLVYASAYLKVHFPTVFYVALLNNQPMGFYHPSTLIRDAQRRGIKFQEINVQRSDWLCTVEDEGVIRLGLRYVLGLRESVGQLIQSARTSQKRLPVCNARFNSIDDLVTRTKIWRNELVALAQIGALSEFGHERRAALWQVEHAIRPAGELFQKSESANQEIDNISPLSSMTPMECVVADYVGTGLTLGPHPMAFRRDELVRRGVTFVRDLPKAGHGCSVRVAGAVVTRQRPSTAKGFVFLTLEDETGLANIIIRPDLFSSERVVITKESFLMVEGTLQIQERVVSIKAERIQRLAGDWPEIASHDFH</sequence>
<evidence type="ECO:0000256" key="2">
    <source>
        <dbReference type="ARBA" id="ARBA00007391"/>
    </source>
</evidence>
<protein>
    <recommendedName>
        <fullName evidence="4">Error-prone DNA polymerase</fullName>
        <ecNumber evidence="3">2.7.7.7</ecNumber>
    </recommendedName>
</protein>
<evidence type="ECO:0000256" key="4">
    <source>
        <dbReference type="ARBA" id="ARBA00017273"/>
    </source>
</evidence>
<dbReference type="PANTHER" id="PTHR32294:SF4">
    <property type="entry name" value="ERROR-PRONE DNA POLYMERASE"/>
    <property type="match status" value="1"/>
</dbReference>
<evidence type="ECO:0000256" key="8">
    <source>
        <dbReference type="ARBA" id="ARBA00022705"/>
    </source>
</evidence>
<keyword evidence="7" id="KW-0548">Nucleotidyltransferase</keyword>
<dbReference type="Gene3D" id="3.20.20.140">
    <property type="entry name" value="Metal-dependent hydrolases"/>
    <property type="match status" value="1"/>
</dbReference>
<dbReference type="InterPro" id="IPR029460">
    <property type="entry name" value="DNAPol_HHH"/>
</dbReference>
<evidence type="ECO:0000256" key="12">
    <source>
        <dbReference type="ARBA" id="ARBA00049244"/>
    </source>
</evidence>
<dbReference type="NCBIfam" id="TIGR00594">
    <property type="entry name" value="polc"/>
    <property type="match status" value="1"/>
</dbReference>
<keyword evidence="5" id="KW-0963">Cytoplasm</keyword>
<dbReference type="GO" id="GO:0006260">
    <property type="term" value="P:DNA replication"/>
    <property type="evidence" value="ECO:0007669"/>
    <property type="project" value="UniProtKB-KW"/>
</dbReference>
<dbReference type="InterPro" id="IPR003141">
    <property type="entry name" value="Pol/His_phosphatase_N"/>
</dbReference>
<dbReference type="Gene3D" id="2.40.50.140">
    <property type="entry name" value="Nucleic acid-binding proteins"/>
    <property type="match status" value="1"/>
</dbReference>
<evidence type="ECO:0000256" key="10">
    <source>
        <dbReference type="ARBA" id="ARBA00022932"/>
    </source>
</evidence>
<evidence type="ECO:0000256" key="7">
    <source>
        <dbReference type="ARBA" id="ARBA00022695"/>
    </source>
</evidence>
<dbReference type="InterPro" id="IPR012340">
    <property type="entry name" value="NA-bd_OB-fold"/>
</dbReference>
<dbReference type="NCBIfam" id="NF004225">
    <property type="entry name" value="PRK05672.1"/>
    <property type="match status" value="1"/>
</dbReference>
<dbReference type="AlphaFoldDB" id="A0A381SG91"/>
<name>A0A381SG91_9ZZZZ</name>
<dbReference type="Gene3D" id="1.10.150.870">
    <property type="match status" value="1"/>
</dbReference>
<dbReference type="CDD" id="cd04485">
    <property type="entry name" value="DnaE_OBF"/>
    <property type="match status" value="1"/>
</dbReference>
<comment type="similarity">
    <text evidence="2">Belongs to the DNA polymerase type-C family. DnaE2 subfamily.</text>
</comment>
<dbReference type="GO" id="GO:0003887">
    <property type="term" value="F:DNA-directed DNA polymerase activity"/>
    <property type="evidence" value="ECO:0007669"/>
    <property type="project" value="UniProtKB-KW"/>
</dbReference>
<keyword evidence="10" id="KW-0239">DNA-directed DNA polymerase</keyword>
<dbReference type="InterPro" id="IPR016195">
    <property type="entry name" value="Pol/histidinol_Pase-like"/>
</dbReference>
<dbReference type="Pfam" id="PF01336">
    <property type="entry name" value="tRNA_anti-codon"/>
    <property type="match status" value="1"/>
</dbReference>
<proteinExistence type="inferred from homology"/>
<keyword evidence="8" id="KW-0235">DNA replication</keyword>
<evidence type="ECO:0000256" key="3">
    <source>
        <dbReference type="ARBA" id="ARBA00012417"/>
    </source>
</evidence>
<evidence type="ECO:0000259" key="13">
    <source>
        <dbReference type="SMART" id="SM00481"/>
    </source>
</evidence>
<feature type="domain" description="Polymerase/histidinol phosphatase N-terminal" evidence="13">
    <location>
        <begin position="1"/>
        <end position="68"/>
    </location>
</feature>
<accession>A0A381SG91</accession>
<dbReference type="Pfam" id="PF17657">
    <property type="entry name" value="DNA_pol3_finger"/>
    <property type="match status" value="1"/>
</dbReference>
<keyword evidence="11" id="KW-0234">DNA repair</keyword>
<reference evidence="14" key="1">
    <citation type="submission" date="2018-05" db="EMBL/GenBank/DDBJ databases">
        <authorList>
            <person name="Lanie J.A."/>
            <person name="Ng W.-L."/>
            <person name="Kazmierczak K.M."/>
            <person name="Andrzejewski T.M."/>
            <person name="Davidsen T.M."/>
            <person name="Wayne K.J."/>
            <person name="Tettelin H."/>
            <person name="Glass J.I."/>
            <person name="Rusch D."/>
            <person name="Podicherti R."/>
            <person name="Tsui H.-C.T."/>
            <person name="Winkler M.E."/>
        </authorList>
    </citation>
    <scope>NUCLEOTIDE SEQUENCE</scope>
</reference>
<comment type="catalytic activity">
    <reaction evidence="12">
        <text>DNA(n) + a 2'-deoxyribonucleoside 5'-triphosphate = DNA(n+1) + diphosphate</text>
        <dbReference type="Rhea" id="RHEA:22508"/>
        <dbReference type="Rhea" id="RHEA-COMP:17339"/>
        <dbReference type="Rhea" id="RHEA-COMP:17340"/>
        <dbReference type="ChEBI" id="CHEBI:33019"/>
        <dbReference type="ChEBI" id="CHEBI:61560"/>
        <dbReference type="ChEBI" id="CHEBI:173112"/>
        <dbReference type="EC" id="2.7.7.7"/>
    </reaction>
</comment>
<dbReference type="HAMAP" id="MF_01902">
    <property type="entry name" value="DNApol_error_prone"/>
    <property type="match status" value="1"/>
</dbReference>